<dbReference type="InterPro" id="IPR056729">
    <property type="entry name" value="GMPPB_C"/>
</dbReference>
<feature type="compositionally biased region" description="Polar residues" evidence="9">
    <location>
        <begin position="221"/>
        <end position="239"/>
    </location>
</feature>
<dbReference type="Gene3D" id="2.160.10.10">
    <property type="entry name" value="Hexapeptide repeat proteins"/>
    <property type="match status" value="1"/>
</dbReference>
<keyword evidence="12" id="KW-1185">Reference proteome</keyword>
<keyword evidence="4" id="KW-0396">Initiation factor</keyword>
<comment type="caution">
    <text evidence="11">The sequence shown here is derived from an EMBL/GenBank/DDBJ whole genome shotgun (WGS) entry which is preliminary data.</text>
</comment>
<evidence type="ECO:0000256" key="8">
    <source>
        <dbReference type="ARBA" id="ARBA00046432"/>
    </source>
</evidence>
<dbReference type="Pfam" id="PF25087">
    <property type="entry name" value="GMPPB_C"/>
    <property type="match status" value="1"/>
</dbReference>
<evidence type="ECO:0000256" key="6">
    <source>
        <dbReference type="ARBA" id="ARBA00044196"/>
    </source>
</evidence>
<name>A0ABD3N4V6_9STRA</name>
<feature type="region of interest" description="Disordered" evidence="9">
    <location>
        <begin position="386"/>
        <end position="427"/>
    </location>
</feature>
<dbReference type="Gene3D" id="3.90.550.10">
    <property type="entry name" value="Spore Coat Polysaccharide Biosynthesis Protein SpsA, Chain A"/>
    <property type="match status" value="1"/>
</dbReference>
<sequence length="741" mass="78950">MSSSRSLHQAASSSSSPCCDPEYIAIILAATQGARLFPLTSEYPNGVPKHLLPISPLNPTPSNASTAGAGASATLLQRLLVRTYDSGFEMVVIAIHKEDNATIPFLLGTTIDETCNTKSESSGLCQKFSKDHTTTSCVTIVTGDEGLVVDMEYHGLNTPPPASKKVTISKASTSSAKNRRCMHVRVVRLPEDCQGSADALRFLSLGNNQSIRQDHKPPSPNKSTQTTTTPEGEHNTNNFCYIPRTSNAVIIPGDLIMESDLLSHADSTTTTSSMSGSFDGKDVLSLLIQAHRRWNAGGPHNNSTASACTMLLTDVGAEDKEGIPLKESSKAKMGLISRGEEDMEYIGLTSEVAPSLSHSLASVSFSKISTTSASPSRRIVLKRSKLDVEEDEGTGSTPKLTIPKRQLHSSGGGERRQSGRKNGSALSQISGGLALSSTATMDHSPTLSIRTDLLDVHLYVISNWVFELIHARPAMQSFQGEVLPLLISRQFRGVEAAFGPTAWKSESNRERLRKVLKELDGVSEEGGGGDVCHKISYLLGMYASGKMSGGLGRFIPNDDDDMKLDDNNNMDPTTPNTDVAGPSFPTSKHPFVVSAQVLSREASSLTLRACTLPWLLYGCSEITSRTLKLDPAVSADFVPGGTRLSTKFNTILMPGCTMGEKVQTKACMIGKNVVLGDRAKLNNVVVMDGATIGPNTVLQQSVVGVNANIGGNCNLKDCQVGPGAVVPSGTKTTEKGEAFHV</sequence>
<keyword evidence="3" id="KW-0963">Cytoplasm</keyword>
<organism evidence="11 12">
    <name type="scientific">Discostella pseudostelligera</name>
    <dbReference type="NCBI Taxonomy" id="259834"/>
    <lineage>
        <taxon>Eukaryota</taxon>
        <taxon>Sar</taxon>
        <taxon>Stramenopiles</taxon>
        <taxon>Ochrophyta</taxon>
        <taxon>Bacillariophyta</taxon>
        <taxon>Coscinodiscophyceae</taxon>
        <taxon>Thalassiosirophycidae</taxon>
        <taxon>Stephanodiscales</taxon>
        <taxon>Stephanodiscaceae</taxon>
        <taxon>Discostella</taxon>
    </lineage>
</organism>
<dbReference type="SUPFAM" id="SSF51161">
    <property type="entry name" value="Trimeric LpxA-like enzymes"/>
    <property type="match status" value="1"/>
</dbReference>
<feature type="region of interest" description="Disordered" evidence="9">
    <location>
        <begin position="209"/>
        <end position="239"/>
    </location>
</feature>
<feature type="domain" description="Mannose-1-phosphate guanyltransferase C-terminal" evidence="10">
    <location>
        <begin position="665"/>
        <end position="720"/>
    </location>
</feature>
<protein>
    <recommendedName>
        <fullName evidence="6">Translation initiation factor eIF2B subunit gamma</fullName>
    </recommendedName>
    <alternativeName>
        <fullName evidence="7">eIF2B GDP-GTP exchange factor subunit gamma</fullName>
    </alternativeName>
</protein>
<dbReference type="InterPro" id="IPR051960">
    <property type="entry name" value="eIF2B_gamma"/>
</dbReference>
<dbReference type="Proteomes" id="UP001530293">
    <property type="component" value="Unassembled WGS sequence"/>
</dbReference>
<evidence type="ECO:0000256" key="1">
    <source>
        <dbReference type="ARBA" id="ARBA00004514"/>
    </source>
</evidence>
<dbReference type="AlphaFoldDB" id="A0ABD3N4V6"/>
<dbReference type="GO" id="GO:0005829">
    <property type="term" value="C:cytosol"/>
    <property type="evidence" value="ECO:0007669"/>
    <property type="project" value="UniProtKB-SubCell"/>
</dbReference>
<evidence type="ECO:0000256" key="7">
    <source>
        <dbReference type="ARBA" id="ARBA00044229"/>
    </source>
</evidence>
<dbReference type="PANTHER" id="PTHR45989:SF1">
    <property type="entry name" value="TRANSLATION INITIATION FACTOR EIF-2B SUBUNIT GAMMA"/>
    <property type="match status" value="1"/>
</dbReference>
<evidence type="ECO:0000256" key="4">
    <source>
        <dbReference type="ARBA" id="ARBA00022540"/>
    </source>
</evidence>
<evidence type="ECO:0000313" key="12">
    <source>
        <dbReference type="Proteomes" id="UP001530293"/>
    </source>
</evidence>
<dbReference type="PANTHER" id="PTHR45989">
    <property type="entry name" value="TRANSLATION INITIATION FACTOR EIF-2B SUBUNIT GAMMA"/>
    <property type="match status" value="1"/>
</dbReference>
<dbReference type="InterPro" id="IPR011004">
    <property type="entry name" value="Trimer_LpxA-like_sf"/>
</dbReference>
<reference evidence="11 12" key="1">
    <citation type="submission" date="2024-10" db="EMBL/GenBank/DDBJ databases">
        <title>Updated reference genomes for cyclostephanoid diatoms.</title>
        <authorList>
            <person name="Roberts W.R."/>
            <person name="Alverson A.J."/>
        </authorList>
    </citation>
    <scope>NUCLEOTIDE SEQUENCE [LARGE SCALE GENOMIC DNA]</scope>
    <source>
        <strain evidence="11 12">AJA232-27</strain>
    </source>
</reference>
<keyword evidence="5" id="KW-0648">Protein biosynthesis</keyword>
<evidence type="ECO:0000256" key="2">
    <source>
        <dbReference type="ARBA" id="ARBA00007878"/>
    </source>
</evidence>
<dbReference type="InterPro" id="IPR029044">
    <property type="entry name" value="Nucleotide-diphossugar_trans"/>
</dbReference>
<evidence type="ECO:0000256" key="5">
    <source>
        <dbReference type="ARBA" id="ARBA00022917"/>
    </source>
</evidence>
<gene>
    <name evidence="11" type="ORF">ACHAWU_003583</name>
</gene>
<evidence type="ECO:0000313" key="11">
    <source>
        <dbReference type="EMBL" id="KAL3770363.1"/>
    </source>
</evidence>
<evidence type="ECO:0000256" key="3">
    <source>
        <dbReference type="ARBA" id="ARBA00022490"/>
    </source>
</evidence>
<evidence type="ECO:0000256" key="9">
    <source>
        <dbReference type="SAM" id="MobiDB-lite"/>
    </source>
</evidence>
<dbReference type="SUPFAM" id="SSF53448">
    <property type="entry name" value="Nucleotide-diphospho-sugar transferases"/>
    <property type="match status" value="1"/>
</dbReference>
<comment type="subcellular location">
    <subcellularLocation>
        <location evidence="1">Cytoplasm</location>
        <location evidence="1">Cytosol</location>
    </subcellularLocation>
</comment>
<dbReference type="EMBL" id="JALLBG020000043">
    <property type="protein sequence ID" value="KAL3770363.1"/>
    <property type="molecule type" value="Genomic_DNA"/>
</dbReference>
<comment type="subunit">
    <text evidence="8">Component of the translation initiation factor 2B (eIF2B) complex which is a heterodecamer of two sets of five different subunits: alpha, beta, gamma, delta and epsilon. Subunits alpha, beta and delta comprise a regulatory subcomplex and subunits epsilon and gamma comprise a catalytic subcomplex. Within the complex, the hexameric regulatory complex resides at the center, with the two heterodimeric catalytic subcomplexes bound on opposite sides.</text>
</comment>
<evidence type="ECO:0000259" key="10">
    <source>
        <dbReference type="Pfam" id="PF25087"/>
    </source>
</evidence>
<accession>A0ABD3N4V6</accession>
<dbReference type="GO" id="GO:0003743">
    <property type="term" value="F:translation initiation factor activity"/>
    <property type="evidence" value="ECO:0007669"/>
    <property type="project" value="UniProtKB-KW"/>
</dbReference>
<comment type="similarity">
    <text evidence="2">Belongs to the eIF-2B gamma/epsilon subunits family.</text>
</comment>
<proteinExistence type="inferred from homology"/>